<evidence type="ECO:0000313" key="2">
    <source>
        <dbReference type="Ensembl" id="ENSCSAVP00000005271.1"/>
    </source>
</evidence>
<dbReference type="OMA" id="YDSIGHR"/>
<organism evidence="2 3">
    <name type="scientific">Ciona savignyi</name>
    <name type="common">Pacific transparent sea squirt</name>
    <dbReference type="NCBI Taxonomy" id="51511"/>
    <lineage>
        <taxon>Eukaryota</taxon>
        <taxon>Metazoa</taxon>
        <taxon>Chordata</taxon>
        <taxon>Tunicata</taxon>
        <taxon>Ascidiacea</taxon>
        <taxon>Phlebobranchia</taxon>
        <taxon>Cionidae</taxon>
        <taxon>Ciona</taxon>
    </lineage>
</organism>
<keyword evidence="3" id="KW-1185">Reference proteome</keyword>
<proteinExistence type="predicted"/>
<dbReference type="Proteomes" id="UP000007875">
    <property type="component" value="Unassembled WGS sequence"/>
</dbReference>
<feature type="compositionally biased region" description="Polar residues" evidence="1">
    <location>
        <begin position="79"/>
        <end position="98"/>
    </location>
</feature>
<feature type="region of interest" description="Disordered" evidence="1">
    <location>
        <begin position="65"/>
        <end position="133"/>
    </location>
</feature>
<reference evidence="3" key="1">
    <citation type="submission" date="2003-08" db="EMBL/GenBank/DDBJ databases">
        <authorList>
            <person name="Birren B."/>
            <person name="Nusbaum C."/>
            <person name="Abebe A."/>
            <person name="Abouelleil A."/>
            <person name="Adekoya E."/>
            <person name="Ait-zahra M."/>
            <person name="Allen N."/>
            <person name="Allen T."/>
            <person name="An P."/>
            <person name="Anderson M."/>
            <person name="Anderson S."/>
            <person name="Arachchi H."/>
            <person name="Armbruster J."/>
            <person name="Bachantsang P."/>
            <person name="Baldwin J."/>
            <person name="Barry A."/>
            <person name="Bayul T."/>
            <person name="Blitshsteyn B."/>
            <person name="Bloom T."/>
            <person name="Blye J."/>
            <person name="Boguslavskiy L."/>
            <person name="Borowsky M."/>
            <person name="Boukhgalter B."/>
            <person name="Brunache A."/>
            <person name="Butler J."/>
            <person name="Calixte N."/>
            <person name="Calvo S."/>
            <person name="Camarata J."/>
            <person name="Campo K."/>
            <person name="Chang J."/>
            <person name="Cheshatsang Y."/>
            <person name="Citroen M."/>
            <person name="Collymore A."/>
            <person name="Considine T."/>
            <person name="Cook A."/>
            <person name="Cooke P."/>
            <person name="Corum B."/>
            <person name="Cuomo C."/>
            <person name="David R."/>
            <person name="Dawoe T."/>
            <person name="Degray S."/>
            <person name="Dodge S."/>
            <person name="Dooley K."/>
            <person name="Dorje P."/>
            <person name="Dorjee K."/>
            <person name="Dorris L."/>
            <person name="Duffey N."/>
            <person name="Dupes A."/>
            <person name="Elkins T."/>
            <person name="Engels R."/>
            <person name="Erickson J."/>
            <person name="Farina A."/>
            <person name="Faro S."/>
            <person name="Ferreira P."/>
            <person name="Fischer H."/>
            <person name="Fitzgerald M."/>
            <person name="Foley K."/>
            <person name="Gage D."/>
            <person name="Galagan J."/>
            <person name="Gearin G."/>
            <person name="Gnerre S."/>
            <person name="Gnirke A."/>
            <person name="Goyette A."/>
            <person name="Graham J."/>
            <person name="Grandbois E."/>
            <person name="Gyaltsen K."/>
            <person name="Hafez N."/>
            <person name="Hagopian D."/>
            <person name="Hagos B."/>
            <person name="Hall J."/>
            <person name="Hatcher B."/>
            <person name="Heller A."/>
            <person name="Higgins H."/>
            <person name="Honan T."/>
            <person name="Horn A."/>
            <person name="Houde N."/>
            <person name="Hughes L."/>
            <person name="Hulme W."/>
            <person name="Husby E."/>
            <person name="Iliev I."/>
            <person name="Jaffe D."/>
            <person name="Jones C."/>
            <person name="Kamal M."/>
            <person name="Kamat A."/>
            <person name="Kamvysselis M."/>
            <person name="Karlsson E."/>
            <person name="Kells C."/>
            <person name="Kieu A."/>
            <person name="Kisner P."/>
            <person name="Kodira C."/>
            <person name="Kulbokas E."/>
            <person name="Labutti K."/>
            <person name="Lama D."/>
            <person name="Landers T."/>
            <person name="Leger J."/>
            <person name="Levine S."/>
            <person name="Lewis D."/>
            <person name="Lewis T."/>
            <person name="Lindblad-toh K."/>
            <person name="Liu X."/>
            <person name="Lokyitsang T."/>
            <person name="Lokyitsang Y."/>
            <person name="Lucien O."/>
            <person name="Lui A."/>
            <person name="Ma L.J."/>
            <person name="Mabbitt R."/>
            <person name="Macdonald J."/>
            <person name="Maclean C."/>
            <person name="Major J."/>
            <person name="Manning J."/>
            <person name="Marabella R."/>
            <person name="Maru K."/>
            <person name="Matthews C."/>
            <person name="Mauceli E."/>
            <person name="Mccarthy M."/>
            <person name="Mcdonough S."/>
            <person name="Mcghee T."/>
            <person name="Meldrim J."/>
            <person name="Meneus L."/>
            <person name="Mesirov J."/>
            <person name="Mihalev A."/>
            <person name="Mihova T."/>
            <person name="Mikkelsen T."/>
            <person name="Mlenga V."/>
            <person name="Moru K."/>
            <person name="Mozes J."/>
            <person name="Mulrain L."/>
            <person name="Munson G."/>
            <person name="Naylor J."/>
            <person name="Newes C."/>
            <person name="Nguyen C."/>
            <person name="Nguyen N."/>
            <person name="Nguyen T."/>
            <person name="Nicol R."/>
            <person name="Nielsen C."/>
            <person name="Nizzari M."/>
            <person name="Norbu C."/>
            <person name="Norbu N."/>
            <person name="O'donnell P."/>
            <person name="Okoawo O."/>
            <person name="O'leary S."/>
            <person name="Omotosho B."/>
            <person name="O'neill K."/>
            <person name="Osman S."/>
            <person name="Parker S."/>
            <person name="Perrin D."/>
            <person name="Phunkhang P."/>
            <person name="Piqani B."/>
            <person name="Purcell S."/>
            <person name="Rachupka T."/>
            <person name="Ramasamy U."/>
            <person name="Rameau R."/>
            <person name="Ray V."/>
            <person name="Raymond C."/>
            <person name="Retta R."/>
            <person name="Richardson S."/>
            <person name="Rise C."/>
            <person name="Rodriguez J."/>
            <person name="Rogers J."/>
            <person name="Rogov P."/>
            <person name="Rutman M."/>
            <person name="Schupbach R."/>
            <person name="Seaman C."/>
            <person name="Settipalli S."/>
            <person name="Sharpe T."/>
            <person name="Sheridan J."/>
            <person name="Sherpa N."/>
            <person name="Shi J."/>
            <person name="Smirnov S."/>
            <person name="Smith C."/>
            <person name="Sougnez C."/>
            <person name="Spencer B."/>
            <person name="Stalker J."/>
            <person name="Stange-thomann N."/>
            <person name="Stavropoulos S."/>
            <person name="Stetson K."/>
            <person name="Stone C."/>
            <person name="Stone S."/>
            <person name="Stubbs M."/>
            <person name="Talamas J."/>
            <person name="Tchuinga P."/>
            <person name="Tenzing P."/>
            <person name="Tesfaye S."/>
            <person name="Theodore J."/>
            <person name="Thoulutsang Y."/>
            <person name="Topham K."/>
            <person name="Towey S."/>
            <person name="Tsamla T."/>
            <person name="Tsomo N."/>
            <person name="Vallee D."/>
            <person name="Vassiliev H."/>
            <person name="Venkataraman V."/>
            <person name="Vinson J."/>
            <person name="Vo A."/>
            <person name="Wade C."/>
            <person name="Wang S."/>
            <person name="Wangchuk T."/>
            <person name="Wangdi T."/>
            <person name="Whittaker C."/>
            <person name="Wilkinson J."/>
            <person name="Wu Y."/>
            <person name="Wyman D."/>
            <person name="Yadav S."/>
            <person name="Yang S."/>
            <person name="Yang X."/>
            <person name="Yeager S."/>
            <person name="Yee E."/>
            <person name="Young G."/>
            <person name="Zainoun J."/>
            <person name="Zembeck L."/>
            <person name="Zimmer A."/>
            <person name="Zody M."/>
            <person name="Lander E."/>
        </authorList>
    </citation>
    <scope>NUCLEOTIDE SEQUENCE [LARGE SCALE GENOMIC DNA]</scope>
</reference>
<dbReference type="GeneTree" id="ENSGT01110000271526"/>
<feature type="compositionally biased region" description="Polar residues" evidence="1">
    <location>
        <begin position="117"/>
        <end position="126"/>
    </location>
</feature>
<accession>H2YIX2</accession>
<dbReference type="AlphaFoldDB" id="H2YIX2"/>
<name>H2YIX2_CIOSA</name>
<dbReference type="InParanoid" id="H2YIX2"/>
<reference evidence="2" key="3">
    <citation type="submission" date="2025-09" db="UniProtKB">
        <authorList>
            <consortium name="Ensembl"/>
        </authorList>
    </citation>
    <scope>IDENTIFICATION</scope>
</reference>
<protein>
    <submittedName>
        <fullName evidence="2">Uncharacterized protein</fullName>
    </submittedName>
</protein>
<dbReference type="HOGENOM" id="CLU_1824639_0_0_1"/>
<evidence type="ECO:0000256" key="1">
    <source>
        <dbReference type="SAM" id="MobiDB-lite"/>
    </source>
</evidence>
<sequence length="141" mass="15718">MYTAARNSVSARHNRQEYYFPDSYLPGFTQSTVRSDRTYAEVGPVGNDAAVDALREFDVTMMTKSADATVPKRLHAPQESLSSYSSHHDTLSTNQTAADGSRGSPPPSYEPYDSIGHRSSTSMTSRLRQDPDHIYDLLLQR</sequence>
<reference evidence="2" key="2">
    <citation type="submission" date="2025-08" db="UniProtKB">
        <authorList>
            <consortium name="Ensembl"/>
        </authorList>
    </citation>
    <scope>IDENTIFICATION</scope>
</reference>
<evidence type="ECO:0000313" key="3">
    <source>
        <dbReference type="Proteomes" id="UP000007875"/>
    </source>
</evidence>
<dbReference type="Ensembl" id="ENSCSAVT00000005342.1">
    <property type="protein sequence ID" value="ENSCSAVP00000005271.1"/>
    <property type="gene ID" value="ENSCSAVG00000003141.1"/>
</dbReference>